<dbReference type="Pfam" id="PF11042">
    <property type="entry name" value="DUF2750"/>
    <property type="match status" value="1"/>
</dbReference>
<dbReference type="AlphaFoldDB" id="A0A510XS86"/>
<keyword evidence="2" id="KW-1185">Reference proteome</keyword>
<organism evidence="1 2">
    <name type="scientific">Pseudoalteromonas espejiana</name>
    <dbReference type="NCBI Taxonomy" id="28107"/>
    <lineage>
        <taxon>Bacteria</taxon>
        <taxon>Pseudomonadati</taxon>
        <taxon>Pseudomonadota</taxon>
        <taxon>Gammaproteobacteria</taxon>
        <taxon>Alteromonadales</taxon>
        <taxon>Pseudoalteromonadaceae</taxon>
        <taxon>Pseudoalteromonas</taxon>
    </lineage>
</organism>
<dbReference type="Proteomes" id="UP000321419">
    <property type="component" value="Unassembled WGS sequence"/>
</dbReference>
<protein>
    <recommendedName>
        <fullName evidence="3">DUF2750 domain-containing protein</fullName>
    </recommendedName>
</protein>
<comment type="caution">
    <text evidence="1">The sequence shown here is derived from an EMBL/GenBank/DDBJ whole genome shotgun (WGS) entry which is preliminary data.</text>
</comment>
<dbReference type="OrthoDB" id="5916942at2"/>
<name>A0A510XS86_9GAMM</name>
<dbReference type="RefSeq" id="WP_089348624.1">
    <property type="nucleotide sequence ID" value="NZ_BJUM01000005.1"/>
</dbReference>
<evidence type="ECO:0008006" key="3">
    <source>
        <dbReference type="Google" id="ProtNLM"/>
    </source>
</evidence>
<evidence type="ECO:0000313" key="2">
    <source>
        <dbReference type="Proteomes" id="UP000321419"/>
    </source>
</evidence>
<evidence type="ECO:0000313" key="1">
    <source>
        <dbReference type="EMBL" id="GEK53869.1"/>
    </source>
</evidence>
<sequence length="116" mass="13083">MSDIEIESQLVSFVEKVRVSEQVWALGGEDGGFVVCESNQFADTDVLLLWESEDAAKAQCKEEWQEFTPVEINLDEFLDEWVEDLNEDSALVGLNWNDDQVCVEIEPVGLARALSE</sequence>
<gene>
    <name evidence="1" type="ORF">PES01_07140</name>
</gene>
<dbReference type="EMBL" id="BJUM01000005">
    <property type="protein sequence ID" value="GEK53869.1"/>
    <property type="molecule type" value="Genomic_DNA"/>
</dbReference>
<accession>A0A510XS86</accession>
<dbReference type="InterPro" id="IPR021284">
    <property type="entry name" value="DUF2750"/>
</dbReference>
<reference evidence="1 2" key="1">
    <citation type="submission" date="2019-07" db="EMBL/GenBank/DDBJ databases">
        <title>Whole genome shotgun sequence of Pseudoalteromonas espejiana NBRC 102222.</title>
        <authorList>
            <person name="Hosoyama A."/>
            <person name="Uohara A."/>
            <person name="Ohji S."/>
            <person name="Ichikawa N."/>
        </authorList>
    </citation>
    <scope>NUCLEOTIDE SEQUENCE [LARGE SCALE GENOMIC DNA]</scope>
    <source>
        <strain evidence="1 2">NBRC 102222</strain>
    </source>
</reference>
<proteinExistence type="predicted"/>